<dbReference type="RefSeq" id="WP_260559236.1">
    <property type="nucleotide sequence ID" value="NZ_BAABEC010000184.1"/>
</dbReference>
<evidence type="ECO:0000313" key="4">
    <source>
        <dbReference type="Proteomes" id="UP001060261"/>
    </source>
</evidence>
<reference evidence="3" key="1">
    <citation type="submission" date="2022-09" db="EMBL/GenBank/DDBJ databases">
        <title>genome sequence of Deinococcus rubellus.</title>
        <authorList>
            <person name="Srinivasan S."/>
        </authorList>
    </citation>
    <scope>NUCLEOTIDE SEQUENCE</scope>
    <source>
        <strain evidence="3">Ant6</strain>
    </source>
</reference>
<keyword evidence="2" id="KW-1133">Transmembrane helix</keyword>
<evidence type="ECO:0000313" key="3">
    <source>
        <dbReference type="EMBL" id="UWX62943.1"/>
    </source>
</evidence>
<feature type="transmembrane region" description="Helical" evidence="2">
    <location>
        <begin position="41"/>
        <end position="70"/>
    </location>
</feature>
<feature type="region of interest" description="Disordered" evidence="1">
    <location>
        <begin position="164"/>
        <end position="236"/>
    </location>
</feature>
<keyword evidence="2" id="KW-0812">Transmembrane</keyword>
<sequence>MEQNKGLGGSLIDVFDAAVNLIKTEAGVLTKRATDTVKAKGLGVVLLLAATGPLVLGLIFIILALFYGLIRLGLGAWAAAFFIALASFGLAGLLVVSGLSRLSAKVKEDPMNDNDYDLKTPYTEQESGLRGDPALISGRASVPQGQQVGRVQQVHLHGAARVEGVKDDQASADQTSAVPSTPLAAGRNAGEHNPVPGKTPSADAGPQVPDKSRTAPEGIVVSTVPTYKEDMKKEGY</sequence>
<feature type="transmembrane region" description="Helical" evidence="2">
    <location>
        <begin position="76"/>
        <end position="99"/>
    </location>
</feature>
<proteinExistence type="predicted"/>
<gene>
    <name evidence="3" type="ORF">N0D28_09200</name>
</gene>
<dbReference type="Proteomes" id="UP001060261">
    <property type="component" value="Chromosome"/>
</dbReference>
<name>A0ABY5YD56_9DEIO</name>
<keyword evidence="4" id="KW-1185">Reference proteome</keyword>
<keyword evidence="2" id="KW-0472">Membrane</keyword>
<dbReference type="InterPro" id="IPR009937">
    <property type="entry name" value="Phage_holin_3_6"/>
</dbReference>
<dbReference type="Pfam" id="PF07332">
    <property type="entry name" value="Phage_holin_3_6"/>
    <property type="match status" value="1"/>
</dbReference>
<feature type="compositionally biased region" description="Basic and acidic residues" evidence="1">
    <location>
        <begin position="227"/>
        <end position="236"/>
    </location>
</feature>
<protein>
    <submittedName>
        <fullName evidence="3">Phage holin family protein</fullName>
    </submittedName>
</protein>
<organism evidence="3 4">
    <name type="scientific">Deinococcus rubellus</name>
    <dbReference type="NCBI Taxonomy" id="1889240"/>
    <lineage>
        <taxon>Bacteria</taxon>
        <taxon>Thermotogati</taxon>
        <taxon>Deinococcota</taxon>
        <taxon>Deinococci</taxon>
        <taxon>Deinococcales</taxon>
        <taxon>Deinococcaceae</taxon>
        <taxon>Deinococcus</taxon>
    </lineage>
</organism>
<dbReference type="EMBL" id="CP104213">
    <property type="protein sequence ID" value="UWX62943.1"/>
    <property type="molecule type" value="Genomic_DNA"/>
</dbReference>
<feature type="region of interest" description="Disordered" evidence="1">
    <location>
        <begin position="115"/>
        <end position="136"/>
    </location>
</feature>
<evidence type="ECO:0000256" key="1">
    <source>
        <dbReference type="SAM" id="MobiDB-lite"/>
    </source>
</evidence>
<evidence type="ECO:0000256" key="2">
    <source>
        <dbReference type="SAM" id="Phobius"/>
    </source>
</evidence>
<accession>A0ABY5YD56</accession>